<accession>A0A9P3CI97</accession>
<comment type="caution">
    <text evidence="1">The sequence shown here is derived from an EMBL/GenBank/DDBJ whole genome shotgun (WGS) entry which is preliminary data.</text>
</comment>
<dbReference type="AlphaFoldDB" id="A0A9P3CI97"/>
<dbReference type="InterPro" id="IPR011051">
    <property type="entry name" value="RmlC_Cupin_sf"/>
</dbReference>
<dbReference type="InterPro" id="IPR014710">
    <property type="entry name" value="RmlC-like_jellyroll"/>
</dbReference>
<evidence type="ECO:0000313" key="1">
    <source>
        <dbReference type="EMBL" id="GIZ44904.1"/>
    </source>
</evidence>
<protein>
    <submittedName>
        <fullName evidence="1">Uncharacterized protein</fullName>
    </submittedName>
</protein>
<proteinExistence type="predicted"/>
<keyword evidence="2" id="KW-1185">Reference proteome</keyword>
<gene>
    <name evidence="1" type="ORF">CKM354_000808800</name>
</gene>
<dbReference type="RefSeq" id="XP_044659391.1">
    <property type="nucleotide sequence ID" value="XM_044803456.1"/>
</dbReference>
<dbReference type="GeneID" id="68293663"/>
<dbReference type="Proteomes" id="UP000825890">
    <property type="component" value="Unassembled WGS sequence"/>
</dbReference>
<reference evidence="1 2" key="1">
    <citation type="submission" date="2021-01" db="EMBL/GenBank/DDBJ databases">
        <title>Cercospora kikuchii MAFF 305040 whole genome shotgun sequence.</title>
        <authorList>
            <person name="Kashiwa T."/>
            <person name="Suzuki T."/>
        </authorList>
    </citation>
    <scope>NUCLEOTIDE SEQUENCE [LARGE SCALE GENOMIC DNA]</scope>
    <source>
        <strain evidence="1 2">MAFF 305040</strain>
    </source>
</reference>
<sequence length="216" mass="24758">MADFDWKRERKVIRGPFPFFDDTMIFELLDVDESEATALMRITYKGNDPLLKKGRGHPLVPPLHLHFKQTETFNVIQGEMAIVTGWGEEEKILRPDNTPFDVIPMLPHTPYCYGGDQDTIVLIRAHPAAENDPLGAVFFEHLFRLLDEAHRAKKAPDGIQVMVMQHATDSALVMLPSHAWLGSLRWRIPWLFQAGLANLGWLMGYTPEIKRFMHVD</sequence>
<evidence type="ECO:0000313" key="2">
    <source>
        <dbReference type="Proteomes" id="UP000825890"/>
    </source>
</evidence>
<dbReference type="SUPFAM" id="SSF51182">
    <property type="entry name" value="RmlC-like cupins"/>
    <property type="match status" value="1"/>
</dbReference>
<name>A0A9P3CI97_9PEZI</name>
<dbReference type="EMBL" id="BOLY01000005">
    <property type="protein sequence ID" value="GIZ44904.1"/>
    <property type="molecule type" value="Genomic_DNA"/>
</dbReference>
<organism evidence="1 2">
    <name type="scientific">Cercospora kikuchii</name>
    <dbReference type="NCBI Taxonomy" id="84275"/>
    <lineage>
        <taxon>Eukaryota</taxon>
        <taxon>Fungi</taxon>
        <taxon>Dikarya</taxon>
        <taxon>Ascomycota</taxon>
        <taxon>Pezizomycotina</taxon>
        <taxon>Dothideomycetes</taxon>
        <taxon>Dothideomycetidae</taxon>
        <taxon>Mycosphaerellales</taxon>
        <taxon>Mycosphaerellaceae</taxon>
        <taxon>Cercospora</taxon>
    </lineage>
</organism>
<dbReference type="OrthoDB" id="9976870at2759"/>
<dbReference type="Gene3D" id="2.60.120.10">
    <property type="entry name" value="Jelly Rolls"/>
    <property type="match status" value="1"/>
</dbReference>